<dbReference type="Pfam" id="PF26640">
    <property type="entry name" value="DUF8212"/>
    <property type="match status" value="1"/>
</dbReference>
<dbReference type="Pfam" id="PF06985">
    <property type="entry name" value="HET"/>
    <property type="match status" value="1"/>
</dbReference>
<evidence type="ECO:0000259" key="1">
    <source>
        <dbReference type="Pfam" id="PF06985"/>
    </source>
</evidence>
<sequence length="566" mass="64977">MRLMNTTTLELKEIVEEEIPPYAILSHTWYPPEQEILFEHVRVENWHELYEKLGQIGQRWEGYLKVKNACALARKYKFGYIWIDACCINKESSAELSEAINSMYRYYHNSRVCYAYLVDVPSDLEEDPRSTSSRFRASRWFTRGWTLQELLAPSSVVFVSKDWEQIGTRASLQDVINGITRIPIPVLLHHSASRTDSYSLAQKMSWAANRVTTRPEDLAYSLMGIFDVNMPSLYGEGGTRAFIRLQEEIIKYSTDESIFAWCSSRKTSTQGLLAHSPSEFAGSAQVIATSRQYRYSTTNYGLHIRLRLIPVSPYPHLQHAVVSFAESDRLSDLFLAKLHCISEGTSSHLGIFLRHEGHQRYVRVGLEQLVPMNYDYKNGEKDWDVHDVFVKSRSGSSTRRRVPRHGEIRRCFVFPNLHMQNIVERYPLGESSHTHDANSPHVCIVSEGIDLPDFALMKLKLPPWNEELVLAFGCNDSDSYDDQNIWCDIVVAHGRRLNLENIYQSFCQGGGQAHLRTRALDRVTKALPQHDLYVTMAIYSTATKNEYIVEVDSGTRRTSPMLIRSS</sequence>
<proteinExistence type="predicted"/>
<evidence type="ECO:0000259" key="2">
    <source>
        <dbReference type="Pfam" id="PF26640"/>
    </source>
</evidence>
<accession>A0A4V4HDV0</accession>
<organism evidence="3 4">
    <name type="scientific">Dendrothele bispora (strain CBS 962.96)</name>
    <dbReference type="NCBI Taxonomy" id="1314807"/>
    <lineage>
        <taxon>Eukaryota</taxon>
        <taxon>Fungi</taxon>
        <taxon>Dikarya</taxon>
        <taxon>Basidiomycota</taxon>
        <taxon>Agaricomycotina</taxon>
        <taxon>Agaricomycetes</taxon>
        <taxon>Agaricomycetidae</taxon>
        <taxon>Agaricales</taxon>
        <taxon>Agaricales incertae sedis</taxon>
        <taxon>Dendrothele</taxon>
    </lineage>
</organism>
<dbReference type="PANTHER" id="PTHR10622">
    <property type="entry name" value="HET DOMAIN-CONTAINING PROTEIN"/>
    <property type="match status" value="1"/>
</dbReference>
<dbReference type="PANTHER" id="PTHR10622:SF10">
    <property type="entry name" value="HET DOMAIN-CONTAINING PROTEIN"/>
    <property type="match status" value="1"/>
</dbReference>
<feature type="domain" description="DUF8212" evidence="2">
    <location>
        <begin position="240"/>
        <end position="264"/>
    </location>
</feature>
<dbReference type="InterPro" id="IPR010730">
    <property type="entry name" value="HET"/>
</dbReference>
<evidence type="ECO:0000313" key="4">
    <source>
        <dbReference type="Proteomes" id="UP000297245"/>
    </source>
</evidence>
<dbReference type="InterPro" id="IPR058525">
    <property type="entry name" value="DUF8212"/>
</dbReference>
<dbReference type="Proteomes" id="UP000297245">
    <property type="component" value="Unassembled WGS sequence"/>
</dbReference>
<keyword evidence="4" id="KW-1185">Reference proteome</keyword>
<protein>
    <submittedName>
        <fullName evidence="3">HET-domain-containing protein</fullName>
    </submittedName>
</protein>
<reference evidence="3 4" key="1">
    <citation type="journal article" date="2019" name="Nat. Ecol. Evol.">
        <title>Megaphylogeny resolves global patterns of mushroom evolution.</title>
        <authorList>
            <person name="Varga T."/>
            <person name="Krizsan K."/>
            <person name="Foldi C."/>
            <person name="Dima B."/>
            <person name="Sanchez-Garcia M."/>
            <person name="Sanchez-Ramirez S."/>
            <person name="Szollosi G.J."/>
            <person name="Szarkandi J.G."/>
            <person name="Papp V."/>
            <person name="Albert L."/>
            <person name="Andreopoulos W."/>
            <person name="Angelini C."/>
            <person name="Antonin V."/>
            <person name="Barry K.W."/>
            <person name="Bougher N.L."/>
            <person name="Buchanan P."/>
            <person name="Buyck B."/>
            <person name="Bense V."/>
            <person name="Catcheside P."/>
            <person name="Chovatia M."/>
            <person name="Cooper J."/>
            <person name="Damon W."/>
            <person name="Desjardin D."/>
            <person name="Finy P."/>
            <person name="Geml J."/>
            <person name="Haridas S."/>
            <person name="Hughes K."/>
            <person name="Justo A."/>
            <person name="Karasinski D."/>
            <person name="Kautmanova I."/>
            <person name="Kiss B."/>
            <person name="Kocsube S."/>
            <person name="Kotiranta H."/>
            <person name="LaButti K.M."/>
            <person name="Lechner B.E."/>
            <person name="Liimatainen K."/>
            <person name="Lipzen A."/>
            <person name="Lukacs Z."/>
            <person name="Mihaltcheva S."/>
            <person name="Morgado L.N."/>
            <person name="Niskanen T."/>
            <person name="Noordeloos M.E."/>
            <person name="Ohm R.A."/>
            <person name="Ortiz-Santana B."/>
            <person name="Ovrebo C."/>
            <person name="Racz N."/>
            <person name="Riley R."/>
            <person name="Savchenko A."/>
            <person name="Shiryaev A."/>
            <person name="Soop K."/>
            <person name="Spirin V."/>
            <person name="Szebenyi C."/>
            <person name="Tomsovsky M."/>
            <person name="Tulloss R.E."/>
            <person name="Uehling J."/>
            <person name="Grigoriev I.V."/>
            <person name="Vagvolgyi C."/>
            <person name="Papp T."/>
            <person name="Martin F.M."/>
            <person name="Miettinen O."/>
            <person name="Hibbett D.S."/>
            <person name="Nagy L.G."/>
        </authorList>
    </citation>
    <scope>NUCLEOTIDE SEQUENCE [LARGE SCALE GENOMIC DNA]</scope>
    <source>
        <strain evidence="3 4">CBS 962.96</strain>
    </source>
</reference>
<gene>
    <name evidence="3" type="ORF">K435DRAFT_305420</name>
</gene>
<dbReference type="AlphaFoldDB" id="A0A4V4HDV0"/>
<dbReference type="EMBL" id="ML179397">
    <property type="protein sequence ID" value="THU88755.1"/>
    <property type="molecule type" value="Genomic_DNA"/>
</dbReference>
<evidence type="ECO:0000313" key="3">
    <source>
        <dbReference type="EMBL" id="THU88755.1"/>
    </source>
</evidence>
<name>A0A4V4HDV0_DENBC</name>
<feature type="domain" description="Heterokaryon incompatibility" evidence="1">
    <location>
        <begin position="22"/>
        <end position="119"/>
    </location>
</feature>
<dbReference type="OrthoDB" id="674604at2759"/>